<keyword evidence="7" id="KW-0511">Multifunctional enzyme</keyword>
<comment type="cofactor">
    <cofactor evidence="1">
        <name>pantetheine 4'-phosphate</name>
        <dbReference type="ChEBI" id="CHEBI:47942"/>
    </cofactor>
</comment>
<keyword evidence="5" id="KW-0677">Repeat</keyword>
<dbReference type="InterPro" id="IPR057326">
    <property type="entry name" value="KR_dom"/>
</dbReference>
<dbReference type="InterPro" id="IPR016039">
    <property type="entry name" value="Thiolase-like"/>
</dbReference>
<keyword evidence="4 12" id="KW-0808">Transferase</keyword>
<dbReference type="Pfam" id="PF16197">
    <property type="entry name" value="KAsynt_C_assoc"/>
    <property type="match status" value="1"/>
</dbReference>
<dbReference type="SMART" id="SM01294">
    <property type="entry name" value="PKS_PP_betabranch"/>
    <property type="match status" value="1"/>
</dbReference>
<accession>A0A4R6S0A5</accession>
<evidence type="ECO:0000313" key="13">
    <source>
        <dbReference type="Proteomes" id="UP000295444"/>
    </source>
</evidence>
<evidence type="ECO:0000256" key="2">
    <source>
        <dbReference type="ARBA" id="ARBA00022450"/>
    </source>
</evidence>
<dbReference type="SUPFAM" id="SSF47336">
    <property type="entry name" value="ACP-like"/>
    <property type="match status" value="1"/>
</dbReference>
<dbReference type="SMART" id="SM00827">
    <property type="entry name" value="PKS_AT"/>
    <property type="match status" value="1"/>
</dbReference>
<evidence type="ECO:0000259" key="11">
    <source>
        <dbReference type="PROSITE" id="PS52004"/>
    </source>
</evidence>
<proteinExistence type="predicted"/>
<dbReference type="GO" id="GO:0004315">
    <property type="term" value="F:3-oxoacyl-[acyl-carrier-protein] synthase activity"/>
    <property type="evidence" value="ECO:0007669"/>
    <property type="project" value="InterPro"/>
</dbReference>
<gene>
    <name evidence="12" type="ORF">EV186_10788</name>
</gene>
<dbReference type="Pfam" id="PF00698">
    <property type="entry name" value="Acyl_transf_1"/>
    <property type="match status" value="1"/>
</dbReference>
<dbReference type="GO" id="GO:0031177">
    <property type="term" value="F:phosphopantetheine binding"/>
    <property type="evidence" value="ECO:0007669"/>
    <property type="project" value="InterPro"/>
</dbReference>
<dbReference type="Gene3D" id="1.10.1200.10">
    <property type="entry name" value="ACP-like"/>
    <property type="match status" value="1"/>
</dbReference>
<dbReference type="InterPro" id="IPR020806">
    <property type="entry name" value="PKS_PP-bd"/>
</dbReference>
<dbReference type="InterPro" id="IPR050091">
    <property type="entry name" value="PKS_NRPS_Biosynth_Enz"/>
</dbReference>
<evidence type="ECO:0000256" key="3">
    <source>
        <dbReference type="ARBA" id="ARBA00022553"/>
    </source>
</evidence>
<evidence type="ECO:0000256" key="5">
    <source>
        <dbReference type="ARBA" id="ARBA00022737"/>
    </source>
</evidence>
<dbReference type="InterPro" id="IPR036291">
    <property type="entry name" value="NAD(P)-bd_dom_sf"/>
</dbReference>
<evidence type="ECO:0000256" key="9">
    <source>
        <dbReference type="SAM" id="Coils"/>
    </source>
</evidence>
<keyword evidence="3" id="KW-0597">Phosphoprotein</keyword>
<dbReference type="GO" id="GO:0033068">
    <property type="term" value="P:macrolide biosynthetic process"/>
    <property type="evidence" value="ECO:0007669"/>
    <property type="project" value="UniProtKB-ARBA"/>
</dbReference>
<evidence type="ECO:0000256" key="4">
    <source>
        <dbReference type="ARBA" id="ARBA00022679"/>
    </source>
</evidence>
<dbReference type="EMBL" id="SNXZ01000007">
    <property type="protein sequence ID" value="TDP92870.1"/>
    <property type="molecule type" value="Genomic_DNA"/>
</dbReference>
<dbReference type="PANTHER" id="PTHR43775">
    <property type="entry name" value="FATTY ACID SYNTHASE"/>
    <property type="match status" value="1"/>
</dbReference>
<dbReference type="InterPro" id="IPR006162">
    <property type="entry name" value="Ppantetheine_attach_site"/>
</dbReference>
<keyword evidence="13" id="KW-1185">Reference proteome</keyword>
<dbReference type="InterPro" id="IPR032821">
    <property type="entry name" value="PKS_assoc"/>
</dbReference>
<dbReference type="InterPro" id="IPR009081">
    <property type="entry name" value="PP-bd_ACP"/>
</dbReference>
<dbReference type="Gene3D" id="3.40.366.10">
    <property type="entry name" value="Malonyl-Coenzyme A Acyl Carrier Protein, domain 2"/>
    <property type="match status" value="1"/>
</dbReference>
<keyword evidence="2" id="KW-0596">Phosphopantetheine</keyword>
<dbReference type="Gene3D" id="3.40.47.10">
    <property type="match status" value="1"/>
</dbReference>
<evidence type="ECO:0000256" key="8">
    <source>
        <dbReference type="ARBA" id="ARBA00023315"/>
    </source>
</evidence>
<dbReference type="Pfam" id="PF08990">
    <property type="entry name" value="Docking"/>
    <property type="match status" value="1"/>
</dbReference>
<dbReference type="PANTHER" id="PTHR43775:SF51">
    <property type="entry name" value="INACTIVE PHENOLPHTHIOCEROL SYNTHESIS POLYKETIDE SYNTHASE TYPE I PKS1-RELATED"/>
    <property type="match status" value="1"/>
</dbReference>
<keyword evidence="9" id="KW-0175">Coiled coil</keyword>
<evidence type="ECO:0000256" key="1">
    <source>
        <dbReference type="ARBA" id="ARBA00001957"/>
    </source>
</evidence>
<dbReference type="Pfam" id="PF08659">
    <property type="entry name" value="KR"/>
    <property type="match status" value="1"/>
</dbReference>
<dbReference type="SUPFAM" id="SSF51735">
    <property type="entry name" value="NAD(P)-binding Rossmann-fold domains"/>
    <property type="match status" value="2"/>
</dbReference>
<dbReference type="SMART" id="SM00825">
    <property type="entry name" value="PKS_KS"/>
    <property type="match status" value="1"/>
</dbReference>
<evidence type="ECO:0000256" key="6">
    <source>
        <dbReference type="ARBA" id="ARBA00023194"/>
    </source>
</evidence>
<dbReference type="Pfam" id="PF02801">
    <property type="entry name" value="Ketoacyl-synt_C"/>
    <property type="match status" value="1"/>
</dbReference>
<dbReference type="Gene3D" id="3.40.50.720">
    <property type="entry name" value="NAD(P)-binding Rossmann-like Domain"/>
    <property type="match status" value="1"/>
</dbReference>
<dbReference type="CDD" id="cd00833">
    <property type="entry name" value="PKS"/>
    <property type="match status" value="1"/>
</dbReference>
<dbReference type="InterPro" id="IPR018201">
    <property type="entry name" value="Ketoacyl_synth_AS"/>
</dbReference>
<dbReference type="FunFam" id="3.40.47.10:FF:000019">
    <property type="entry name" value="Polyketide synthase type I"/>
    <property type="match status" value="1"/>
</dbReference>
<keyword evidence="8" id="KW-0012">Acyltransferase</keyword>
<dbReference type="SUPFAM" id="SSF55048">
    <property type="entry name" value="Probable ACP-binding domain of malonyl-CoA ACP transacylase"/>
    <property type="match status" value="1"/>
</dbReference>
<dbReference type="SUPFAM" id="SSF53901">
    <property type="entry name" value="Thiolase-like"/>
    <property type="match status" value="1"/>
</dbReference>
<name>A0A4R6S0A5_LABRH</name>
<dbReference type="CDD" id="cd08952">
    <property type="entry name" value="KR_1_SDR_x"/>
    <property type="match status" value="1"/>
</dbReference>
<evidence type="ECO:0000256" key="7">
    <source>
        <dbReference type="ARBA" id="ARBA00023268"/>
    </source>
</evidence>
<dbReference type="InterPro" id="IPR014031">
    <property type="entry name" value="Ketoacyl_synth_C"/>
</dbReference>
<dbReference type="InterPro" id="IPR014043">
    <property type="entry name" value="Acyl_transferase_dom"/>
</dbReference>
<dbReference type="InterPro" id="IPR016035">
    <property type="entry name" value="Acyl_Trfase/lysoPLipase"/>
</dbReference>
<dbReference type="PROSITE" id="PS00012">
    <property type="entry name" value="PHOSPHOPANTETHEINE"/>
    <property type="match status" value="1"/>
</dbReference>
<dbReference type="PROSITE" id="PS52004">
    <property type="entry name" value="KS3_2"/>
    <property type="match status" value="1"/>
</dbReference>
<dbReference type="GO" id="GO:0006633">
    <property type="term" value="P:fatty acid biosynthetic process"/>
    <property type="evidence" value="ECO:0007669"/>
    <property type="project" value="InterPro"/>
</dbReference>
<feature type="domain" description="Ketosynthase family 3 (KS3)" evidence="11">
    <location>
        <begin position="33"/>
        <end position="449"/>
    </location>
</feature>
<dbReference type="PROSITE" id="PS00606">
    <property type="entry name" value="KS3_1"/>
    <property type="match status" value="1"/>
</dbReference>
<dbReference type="PROSITE" id="PS50075">
    <property type="entry name" value="CARRIER"/>
    <property type="match status" value="1"/>
</dbReference>
<feature type="domain" description="Carrier" evidence="10">
    <location>
        <begin position="1322"/>
        <end position="1397"/>
    </location>
</feature>
<dbReference type="InterPro" id="IPR036736">
    <property type="entry name" value="ACP-like_sf"/>
</dbReference>
<dbReference type="Gene3D" id="3.30.70.3290">
    <property type="match status" value="1"/>
</dbReference>
<sequence length="1468" mass="153198">MANEEKLLEYLKRATTELREANRKLREAEEAAVAPIAIVGIGCRYPGGVRTPEDLWRLVVSEVDALGDFPADRGWDLAALAGGQARAGGFVHDAGEFDPGFFGISPREALAMDPQQRLLLEITWEAVERAGLDARALLGSRTGVFAGFMYSDYAASLGADPSVFEGFVSTSNASSVLSGRIAYVLGLEGPAITLDTACSSSLVAVHLAAKSLRDGECDLALAGGATVMASPLMFSGFEFDEGMAPDGRCKSFAAAADGTGWGEGAGIVVLEKLSDAVANGHPVLAVLRGSAVNSDGASSGLTAPNGPAQQRVIEAALERSRLTPADVDLVEAHGTGTRLGDPIEAQALLATYGQHRERPLWLGSIKSNLGHTQAAAGVAGIIKVVQALRHGMLPRTLHVDVPTPVVDWSAGSVSVLTQSRPWPETGRPRRAAVSAFGVSGTNAHVIIEQAPAVVDEPAPAWSGAASWSGVMPWLVSGRSAAGLRGQAQRLASELPDASDVDIAYSLATTRTPLDHRAVVLAADRSAGMAGLSALATGAEAGHVVTGVTGGGGLAFLFSGQGSQRPGMGRGLHDAFPVFAQAWDEVSARFEPLPWDDVELLNQTQHAQAGLFTLEVALFRLLESWGVTPDFLLGHSIGELAAAHVAGVLSLDDACTLVAARGKLMQALPPGGAMLAVEATEDEVPAGIDIAAVNSPTSLVVSGTEDEIVALAVRWKDRRHKRLAVSHAFHSRLMEPMLGEFAAVARSVTYHRPRLPVVGADVTDPAYWVRQVRDTVRFAEGVRALRAENVSTCVELGPDAVLAAFADDAVPVLRAGRDEPESALRAVATVHVRGGDVAWDRVFDGWGGRRVDLPTYNFQRKRYWPAKATPAADGWRYRTEWRPVPTTPAVLSGTWWILEPPEQADLAAVCAAAIAQHGGTPVRLTDPADGEERPSGVLSLLALDERAHPDHPGLTRGIADTLRLLSVDAPLWVVTTDTGSRTAHAVGALGRVAALEHPDRWGGVLAFDGTPDPAALASVLAGSEDQVALRPDGVFARRLVRAPAQPRTDWRPHGTVLVTGGTGALGGHVARWLVRHGAEHLLLTSRRGAAAPGAADLVAELNELGAKATVAACDVADRAALTALLADVPAEHPLTAVVHAAGIGDLTALADTTVEHLAEVFAAKVTGAANLDAVCGPLDAFILFSSAAATWGGAGQGAYAAANASLDALAVDRARRGLPATSIAWGAWAGAGMGDGGTGEALRRHGVLAMAPEAALAAMKQAVDTGESCVTVAGIDWSRFAPTFTLHRPSPLLAEIPEARPDEPAADAVALDLTAVPGYERLDRVLDVVRSQAAIVLGHAGAAEVEPDRPFRDLGFDSLSAIQLRDRLRAATGLPLPATAVFDHPTPAALAEHVLGLLCPDEVIVEDADAHVRRALASIPVARLREAGVLDLLLRLANGDTPEPQVDDLDAMGGEDLLRLVASGEGTQP</sequence>
<evidence type="ECO:0000259" key="10">
    <source>
        <dbReference type="PROSITE" id="PS50075"/>
    </source>
</evidence>
<evidence type="ECO:0000313" key="12">
    <source>
        <dbReference type="EMBL" id="TDP92870.1"/>
    </source>
</evidence>
<dbReference type="InterPro" id="IPR015083">
    <property type="entry name" value="NorB/c/GfsB-D-like_docking"/>
</dbReference>
<dbReference type="SUPFAM" id="SSF52151">
    <property type="entry name" value="FabD/lysophospholipase-like"/>
    <property type="match status" value="1"/>
</dbReference>
<dbReference type="InterPro" id="IPR020841">
    <property type="entry name" value="PKS_Beta-ketoAc_synthase_dom"/>
</dbReference>
<dbReference type="Pfam" id="PF00109">
    <property type="entry name" value="ketoacyl-synt"/>
    <property type="match status" value="1"/>
</dbReference>
<dbReference type="InterPro" id="IPR016036">
    <property type="entry name" value="Malonyl_transacylase_ACP-bd"/>
</dbReference>
<feature type="coiled-coil region" evidence="9">
    <location>
        <begin position="4"/>
        <end position="31"/>
    </location>
</feature>
<dbReference type="FunFam" id="1.10.1200.10:FF:000007">
    <property type="entry name" value="Probable polyketide synthase pks17"/>
    <property type="match status" value="1"/>
</dbReference>
<organism evidence="12 13">
    <name type="scientific">Labedaea rhizosphaerae</name>
    <dbReference type="NCBI Taxonomy" id="598644"/>
    <lineage>
        <taxon>Bacteria</taxon>
        <taxon>Bacillati</taxon>
        <taxon>Actinomycetota</taxon>
        <taxon>Actinomycetes</taxon>
        <taxon>Pseudonocardiales</taxon>
        <taxon>Pseudonocardiaceae</taxon>
        <taxon>Labedaea</taxon>
    </lineage>
</organism>
<dbReference type="Pfam" id="PF00550">
    <property type="entry name" value="PP-binding"/>
    <property type="match status" value="1"/>
</dbReference>
<dbReference type="Proteomes" id="UP000295444">
    <property type="component" value="Unassembled WGS sequence"/>
</dbReference>
<dbReference type="InterPro" id="IPR013968">
    <property type="entry name" value="PKS_KR"/>
</dbReference>
<dbReference type="GO" id="GO:0004312">
    <property type="term" value="F:fatty acid synthase activity"/>
    <property type="evidence" value="ECO:0007669"/>
    <property type="project" value="TreeGrafter"/>
</dbReference>
<dbReference type="SMART" id="SM00823">
    <property type="entry name" value="PKS_PP"/>
    <property type="match status" value="1"/>
</dbReference>
<comment type="caution">
    <text evidence="12">The sequence shown here is derived from an EMBL/GenBank/DDBJ whole genome shotgun (WGS) entry which is preliminary data.</text>
</comment>
<dbReference type="OrthoDB" id="9778690at2"/>
<protein>
    <submittedName>
        <fullName evidence="12">Acyl transferase domain-containing protein</fullName>
    </submittedName>
</protein>
<dbReference type="InterPro" id="IPR001227">
    <property type="entry name" value="Ac_transferase_dom_sf"/>
</dbReference>
<dbReference type="SMART" id="SM00822">
    <property type="entry name" value="PKS_KR"/>
    <property type="match status" value="1"/>
</dbReference>
<reference evidence="12 13" key="1">
    <citation type="submission" date="2019-03" db="EMBL/GenBank/DDBJ databases">
        <title>Genomic Encyclopedia of Type Strains, Phase IV (KMG-IV): sequencing the most valuable type-strain genomes for metagenomic binning, comparative biology and taxonomic classification.</title>
        <authorList>
            <person name="Goeker M."/>
        </authorList>
    </citation>
    <scope>NUCLEOTIDE SEQUENCE [LARGE SCALE GENOMIC DNA]</scope>
    <source>
        <strain evidence="12 13">DSM 45361</strain>
    </source>
</reference>
<dbReference type="InterPro" id="IPR014030">
    <property type="entry name" value="Ketoacyl_synth_N"/>
</dbReference>
<keyword evidence="6" id="KW-0045">Antibiotic biosynthesis</keyword>